<feature type="binding site" evidence="17">
    <location>
        <position position="322"/>
    </location>
    <ligand>
        <name>thiamine diphosphate</name>
        <dbReference type="ChEBI" id="CHEBI:58937"/>
    </ligand>
</feature>
<dbReference type="CDD" id="cd02012">
    <property type="entry name" value="TPP_TK"/>
    <property type="match status" value="1"/>
</dbReference>
<evidence type="ECO:0000256" key="12">
    <source>
        <dbReference type="ARBA" id="ARBA00022842"/>
    </source>
</evidence>
<evidence type="ECO:0000256" key="15">
    <source>
        <dbReference type="PIRSR" id="PIRSR605478-1"/>
    </source>
</evidence>
<comment type="cofactor">
    <cofactor evidence="1">
        <name>Ca(2+)</name>
        <dbReference type="ChEBI" id="CHEBI:29108"/>
    </cofactor>
</comment>
<dbReference type="GO" id="GO:0004802">
    <property type="term" value="F:transketolase activity"/>
    <property type="evidence" value="ECO:0007669"/>
    <property type="project" value="UniProtKB-EC"/>
</dbReference>
<dbReference type="InterPro" id="IPR005478">
    <property type="entry name" value="Transketolase_bac-like"/>
</dbReference>
<dbReference type="InterPro" id="IPR055152">
    <property type="entry name" value="Transketolase-like_C_2"/>
</dbReference>
<comment type="caution">
    <text evidence="22">The sequence shown here is derived from an EMBL/GenBank/DDBJ whole genome shotgun (WGS) entry which is preliminary data.</text>
</comment>
<comment type="catalytic activity">
    <reaction evidence="14">
        <text>D-sedoheptulose 7-phosphate + D-glyceraldehyde 3-phosphate = aldehydo-D-ribose 5-phosphate + D-xylulose 5-phosphate</text>
        <dbReference type="Rhea" id="RHEA:10508"/>
        <dbReference type="ChEBI" id="CHEBI:57483"/>
        <dbReference type="ChEBI" id="CHEBI:57737"/>
        <dbReference type="ChEBI" id="CHEBI:58273"/>
        <dbReference type="ChEBI" id="CHEBI:59776"/>
        <dbReference type="EC" id="2.2.1.1"/>
    </reaction>
</comment>
<sequence>MRAAVPVLAVCLLAAEQARAFTGAFTGRAVSQRVASSATRNGRQILKAVATAPVETASLTRAATESRGLAMDSIASCHSGHLGLPLGCAEIGAVLFGHETGLLYNPEDPQWINRDRFILSAGHGSMFLYAWLHLAGYDLPLEEVKNFRRYHSMTPGHPEFPNSEHNTPGVEATTGPLGQGVANAAGMAAAAKMAAARFNTPEHEIFSNTIVALCGDGCMQEGISGEAAAFAAQEGLDNLIIVYDSNDVTLDKMAEFTMKEDTAMRYKSYGWDVVTIDGHDLDAVTKALGDAKASKNGNPTLIIAKTVIGKGIGAVEGTNAAHGEAGVKYVDESRKALGLPEEKWYVSPETRSFFKDKVADSKAKYAKWQETFAAWKSANPELAKLLQNGIEGNVPSAQELLKKIPEFDQTKNIATREAGSIVLQPVAEAVPLYVSGSADLHGSNKNYIKNGGDFGVNFGKSYAGRNFYYGIREHAMGAILNGINYFGLFRASGATFLVFADYLRATMRVAALAELPVGYILTHDSIGVGEDGPTHQPVETVSGLRVIPNLDVIRPADPEETAAAYAASIERKEGPTALILTRQNVRTLSEIPVSLRREGTLKGGYVAKKETGALEIIILASGSEVQWAMDVAKDMPGARVVSMPSMYRFDSQPKSYRDEVLPPSCTKRISIEAGVTPLWWKYVGAEGKVMGTDKFGMSAPGDKVMEIFGMTAAGLKKEVDALMAA</sequence>
<keyword evidence="13 17" id="KW-0786">Thiamine pyrophosphate</keyword>
<evidence type="ECO:0000256" key="18">
    <source>
        <dbReference type="PIRSR" id="PIRSR605478-4"/>
    </source>
</evidence>
<evidence type="ECO:0000256" key="13">
    <source>
        <dbReference type="ARBA" id="ARBA00023052"/>
    </source>
</evidence>
<dbReference type="PANTHER" id="PTHR43522">
    <property type="entry name" value="TRANSKETOLASE"/>
    <property type="match status" value="1"/>
</dbReference>
<comment type="function">
    <text evidence="4">Catalyzes the transfer of a two-carbon ketol group from a ketose donor to an aldose acceptor, via a covalent intermediate with the cofactor thiamine pyrophosphate.</text>
</comment>
<feature type="site" description="Important for catalytic activity" evidence="19">
    <location>
        <position position="322"/>
    </location>
</feature>
<feature type="binding site" evidence="16">
    <location>
        <position position="416"/>
    </location>
    <ligand>
        <name>substrate</name>
    </ligand>
</feature>
<evidence type="ECO:0000256" key="17">
    <source>
        <dbReference type="PIRSR" id="PIRSR605478-3"/>
    </source>
</evidence>
<comment type="subunit">
    <text evidence="6">Homodimer.</text>
</comment>
<feature type="signal peptide" evidence="20">
    <location>
        <begin position="1"/>
        <end position="20"/>
    </location>
</feature>
<feature type="binding site" evidence="18">
    <location>
        <position position="248"/>
    </location>
    <ligand>
        <name>Mg(2+)</name>
        <dbReference type="ChEBI" id="CHEBI:18420"/>
    </ligand>
</feature>
<dbReference type="Pfam" id="PF02779">
    <property type="entry name" value="Transket_pyr"/>
    <property type="match status" value="1"/>
</dbReference>
<protein>
    <recommendedName>
        <fullName evidence="8">Transketolase</fullName>
        <ecNumber evidence="7">2.2.1.1</ecNumber>
    </recommendedName>
</protein>
<feature type="binding site" evidence="17">
    <location>
        <position position="217"/>
    </location>
    <ligand>
        <name>thiamine diphosphate</name>
        <dbReference type="ChEBI" id="CHEBI:58937"/>
    </ligand>
</feature>
<dbReference type="InterPro" id="IPR005475">
    <property type="entry name" value="Transketolase-like_Pyr-bd"/>
</dbReference>
<dbReference type="GO" id="GO:0005829">
    <property type="term" value="C:cytosol"/>
    <property type="evidence" value="ECO:0007669"/>
    <property type="project" value="TreeGrafter"/>
</dbReference>
<dbReference type="FunFam" id="3.40.50.970:FF:000004">
    <property type="entry name" value="Transketolase"/>
    <property type="match status" value="1"/>
</dbReference>
<dbReference type="NCBIfam" id="TIGR00232">
    <property type="entry name" value="tktlase_bact"/>
    <property type="match status" value="1"/>
</dbReference>
<keyword evidence="10 18" id="KW-0479">Metal-binding</keyword>
<feature type="domain" description="Transketolase-like pyrimidine-binding" evidence="21">
    <location>
        <begin position="413"/>
        <end position="587"/>
    </location>
</feature>
<evidence type="ECO:0000256" key="5">
    <source>
        <dbReference type="ARBA" id="ARBA00007131"/>
    </source>
</evidence>
<dbReference type="PROSITE" id="PS00802">
    <property type="entry name" value="TRANSKETOLASE_2"/>
    <property type="match status" value="1"/>
</dbReference>
<dbReference type="Pfam" id="PF22613">
    <property type="entry name" value="Transketolase_C_1"/>
    <property type="match status" value="1"/>
</dbReference>
<dbReference type="EC" id="2.2.1.1" evidence="7"/>
<evidence type="ECO:0000256" key="11">
    <source>
        <dbReference type="ARBA" id="ARBA00022837"/>
    </source>
</evidence>
<comment type="cofactor">
    <cofactor evidence="17">
        <name>thiamine diphosphate</name>
        <dbReference type="ChEBI" id="CHEBI:58937"/>
    </cofactor>
    <text evidence="17">Binds 1 thiamine pyrophosphate per subunit. During the reaction, the substrate forms a covalent intermediate with the cofactor.</text>
</comment>
<feature type="binding site" evidence="16">
    <location>
        <position position="531"/>
    </location>
    <ligand>
        <name>substrate</name>
    </ligand>
</feature>
<dbReference type="PROSITE" id="PS00801">
    <property type="entry name" value="TRANSKETOLASE_1"/>
    <property type="match status" value="1"/>
</dbReference>
<comment type="cofactor">
    <cofactor evidence="2">
        <name>Mn(2+)</name>
        <dbReference type="ChEBI" id="CHEBI:29035"/>
    </cofactor>
</comment>
<feature type="binding site" evidence="17">
    <location>
        <begin position="175"/>
        <end position="177"/>
    </location>
    <ligand>
        <name>thiamine diphosphate</name>
        <dbReference type="ChEBI" id="CHEBI:58937"/>
    </ligand>
</feature>
<evidence type="ECO:0000313" key="22">
    <source>
        <dbReference type="EMBL" id="KAG5186849.1"/>
    </source>
</evidence>
<dbReference type="AlphaFoldDB" id="A0A836CIK8"/>
<evidence type="ECO:0000256" key="3">
    <source>
        <dbReference type="ARBA" id="ARBA00001941"/>
    </source>
</evidence>
<feature type="binding site" evidence="16">
    <location>
        <position position="81"/>
    </location>
    <ligand>
        <name>substrate</name>
    </ligand>
</feature>
<dbReference type="FunFam" id="3.40.50.970:FF:000076">
    <property type="entry name" value="Transketolase"/>
    <property type="match status" value="1"/>
</dbReference>
<feature type="chain" id="PRO_5032478032" description="Transketolase" evidence="20">
    <location>
        <begin position="21"/>
        <end position="725"/>
    </location>
</feature>
<evidence type="ECO:0000256" key="1">
    <source>
        <dbReference type="ARBA" id="ARBA00001913"/>
    </source>
</evidence>
<feature type="binding site" evidence="17">
    <location>
        <position position="499"/>
    </location>
    <ligand>
        <name>thiamine diphosphate</name>
        <dbReference type="ChEBI" id="CHEBI:58937"/>
    </ligand>
</feature>
<evidence type="ECO:0000256" key="16">
    <source>
        <dbReference type="PIRSR" id="PIRSR605478-2"/>
    </source>
</evidence>
<feature type="binding site" evidence="18">
    <location>
        <position position="216"/>
    </location>
    <ligand>
        <name>Mg(2+)</name>
        <dbReference type="ChEBI" id="CHEBI:18420"/>
    </ligand>
</feature>
<dbReference type="InterPro" id="IPR029061">
    <property type="entry name" value="THDP-binding"/>
</dbReference>
<keyword evidence="20" id="KW-0732">Signal</keyword>
<dbReference type="InterPro" id="IPR009014">
    <property type="entry name" value="Transketo_C/PFOR_II"/>
</dbReference>
<evidence type="ECO:0000256" key="7">
    <source>
        <dbReference type="ARBA" id="ARBA00013152"/>
    </source>
</evidence>
<feature type="binding site" evidence="18">
    <location>
        <position position="246"/>
    </location>
    <ligand>
        <name>Mg(2+)</name>
        <dbReference type="ChEBI" id="CHEBI:18420"/>
    </ligand>
</feature>
<evidence type="ECO:0000256" key="6">
    <source>
        <dbReference type="ARBA" id="ARBA00011738"/>
    </source>
</evidence>
<evidence type="ECO:0000256" key="8">
    <source>
        <dbReference type="ARBA" id="ARBA00016662"/>
    </source>
</evidence>
<feature type="binding site" evidence="16">
    <location>
        <position position="582"/>
    </location>
    <ligand>
        <name>substrate</name>
    </ligand>
</feature>
<dbReference type="SUPFAM" id="SSF52922">
    <property type="entry name" value="TK C-terminal domain-like"/>
    <property type="match status" value="1"/>
</dbReference>
<feature type="binding site" evidence="16">
    <location>
        <position position="535"/>
    </location>
    <ligand>
        <name>substrate</name>
    </ligand>
</feature>
<dbReference type="CDD" id="cd07033">
    <property type="entry name" value="TPP_PYR_DXS_TK_like"/>
    <property type="match status" value="1"/>
</dbReference>
<feature type="binding site" evidence="17">
    <location>
        <position position="246"/>
    </location>
    <ligand>
        <name>thiamine diphosphate</name>
        <dbReference type="ChEBI" id="CHEBI:58937"/>
    </ligand>
</feature>
<comment type="cofactor">
    <cofactor evidence="3">
        <name>Co(2+)</name>
        <dbReference type="ChEBI" id="CHEBI:48828"/>
    </cofactor>
</comment>
<dbReference type="Gene3D" id="3.40.50.970">
    <property type="match status" value="2"/>
</dbReference>
<dbReference type="InterPro" id="IPR020826">
    <property type="entry name" value="Transketolase_BS"/>
</dbReference>
<feature type="binding site" evidence="16">
    <location>
        <position position="322"/>
    </location>
    <ligand>
        <name>substrate</name>
    </ligand>
</feature>
<dbReference type="InterPro" id="IPR033247">
    <property type="entry name" value="Transketolase_fam"/>
</dbReference>
<evidence type="ECO:0000256" key="2">
    <source>
        <dbReference type="ARBA" id="ARBA00001936"/>
    </source>
</evidence>
<feature type="binding site" evidence="16">
    <location>
        <position position="523"/>
    </location>
    <ligand>
        <name>substrate</name>
    </ligand>
</feature>
<dbReference type="GO" id="GO:0046872">
    <property type="term" value="F:metal ion binding"/>
    <property type="evidence" value="ECO:0007669"/>
    <property type="project" value="UniProtKB-KW"/>
</dbReference>
<evidence type="ECO:0000313" key="23">
    <source>
        <dbReference type="Proteomes" id="UP000664859"/>
    </source>
</evidence>
<evidence type="ECO:0000256" key="10">
    <source>
        <dbReference type="ARBA" id="ARBA00022723"/>
    </source>
</evidence>
<organism evidence="22 23">
    <name type="scientific">Tribonema minus</name>
    <dbReference type="NCBI Taxonomy" id="303371"/>
    <lineage>
        <taxon>Eukaryota</taxon>
        <taxon>Sar</taxon>
        <taxon>Stramenopiles</taxon>
        <taxon>Ochrophyta</taxon>
        <taxon>PX clade</taxon>
        <taxon>Xanthophyceae</taxon>
        <taxon>Tribonematales</taxon>
        <taxon>Tribonemataceae</taxon>
        <taxon>Tribonema</taxon>
    </lineage>
</organism>
<keyword evidence="11" id="KW-0106">Calcium</keyword>
<evidence type="ECO:0000256" key="4">
    <source>
        <dbReference type="ARBA" id="ARBA00002931"/>
    </source>
</evidence>
<feature type="binding site" evidence="16">
    <location>
        <position position="443"/>
    </location>
    <ligand>
        <name>substrate</name>
    </ligand>
</feature>
<evidence type="ECO:0000256" key="14">
    <source>
        <dbReference type="ARBA" id="ARBA00049473"/>
    </source>
</evidence>
<evidence type="ECO:0000256" key="9">
    <source>
        <dbReference type="ARBA" id="ARBA00022679"/>
    </source>
</evidence>
<keyword evidence="9" id="KW-0808">Transferase</keyword>
<evidence type="ECO:0000256" key="19">
    <source>
        <dbReference type="PIRSR" id="PIRSR605478-5"/>
    </source>
</evidence>
<dbReference type="SMART" id="SM00861">
    <property type="entry name" value="Transket_pyr"/>
    <property type="match status" value="1"/>
</dbReference>
<comment type="similarity">
    <text evidence="5">Belongs to the transketolase family.</text>
</comment>
<dbReference type="Pfam" id="PF00456">
    <property type="entry name" value="Transketolase_N"/>
    <property type="match status" value="1"/>
</dbReference>
<proteinExistence type="inferred from homology"/>
<evidence type="ECO:0000256" key="20">
    <source>
        <dbReference type="SAM" id="SignalP"/>
    </source>
</evidence>
<dbReference type="OrthoDB" id="10267175at2759"/>
<keyword evidence="12 18" id="KW-0460">Magnesium</keyword>
<accession>A0A836CIK8</accession>
<feature type="site" description="Important for catalytic activity" evidence="19">
    <location>
        <position position="81"/>
    </location>
</feature>
<keyword evidence="23" id="KW-1185">Reference proteome</keyword>
<gene>
    <name evidence="22" type="ORF">JKP88DRAFT_185093</name>
</gene>
<feature type="binding site" evidence="17">
    <location>
        <position position="123"/>
    </location>
    <ligand>
        <name>thiamine diphosphate</name>
        <dbReference type="ChEBI" id="CHEBI:58937"/>
    </ligand>
</feature>
<name>A0A836CIK8_9STRA</name>
<dbReference type="Proteomes" id="UP000664859">
    <property type="component" value="Unassembled WGS sequence"/>
</dbReference>
<dbReference type="InterPro" id="IPR049557">
    <property type="entry name" value="Transketolase_CS"/>
</dbReference>
<dbReference type="GO" id="GO:0006098">
    <property type="term" value="P:pentose-phosphate shunt"/>
    <property type="evidence" value="ECO:0007669"/>
    <property type="project" value="TreeGrafter"/>
</dbReference>
<dbReference type="PANTHER" id="PTHR43522:SF10">
    <property type="entry name" value="TRANSKETOLASE"/>
    <property type="match status" value="1"/>
</dbReference>
<dbReference type="EMBL" id="JAFCMP010000101">
    <property type="protein sequence ID" value="KAG5186849.1"/>
    <property type="molecule type" value="Genomic_DNA"/>
</dbReference>
<dbReference type="SUPFAM" id="SSF52518">
    <property type="entry name" value="Thiamin diphosphate-binding fold (THDP-binding)"/>
    <property type="match status" value="2"/>
</dbReference>
<reference evidence="22" key="1">
    <citation type="submission" date="2021-02" db="EMBL/GenBank/DDBJ databases">
        <title>First Annotated Genome of the Yellow-green Alga Tribonema minus.</title>
        <authorList>
            <person name="Mahan K.M."/>
        </authorList>
    </citation>
    <scope>NUCLEOTIDE SEQUENCE</scope>
    <source>
        <strain evidence="22">UTEX B ZZ1240</strain>
    </source>
</reference>
<feature type="active site" description="Proton donor" evidence="15">
    <location>
        <position position="473"/>
    </location>
</feature>
<dbReference type="Gene3D" id="3.40.50.920">
    <property type="match status" value="1"/>
</dbReference>
<comment type="cofactor">
    <cofactor evidence="18">
        <name>Mg(2+)</name>
        <dbReference type="ChEBI" id="CHEBI:18420"/>
    </cofactor>
    <text evidence="18">Binds 1 Mg(2+) ion per subunit. Can also utilize other divalent metal cations, such as Ca(2+), Mn(2+) and Co(2+).</text>
</comment>
<evidence type="ECO:0000259" key="21">
    <source>
        <dbReference type="SMART" id="SM00861"/>
    </source>
</evidence>
<dbReference type="InterPro" id="IPR005474">
    <property type="entry name" value="Transketolase_N"/>
</dbReference>